<feature type="non-terminal residue" evidence="1">
    <location>
        <position position="1"/>
    </location>
</feature>
<dbReference type="EMBL" id="CAJOBG010071261">
    <property type="protein sequence ID" value="CAF4595195.1"/>
    <property type="molecule type" value="Genomic_DNA"/>
</dbReference>
<accession>A0A821BP18</accession>
<evidence type="ECO:0000313" key="1">
    <source>
        <dbReference type="EMBL" id="CAF4595195.1"/>
    </source>
</evidence>
<gene>
    <name evidence="1" type="ORF">OVN521_LOCUS44949</name>
</gene>
<dbReference type="Proteomes" id="UP000663866">
    <property type="component" value="Unassembled WGS sequence"/>
</dbReference>
<evidence type="ECO:0000313" key="2">
    <source>
        <dbReference type="Proteomes" id="UP000663866"/>
    </source>
</evidence>
<sequence>GGLYDNSSIGNQCTSLPPTFMIVSRRKTNSNNDEIIENDEEDNELPIYSTETPVVLESDSFLIWKLVSIYILIGNRHYGTVIQKRK</sequence>
<comment type="caution">
    <text evidence="1">The sequence shown here is derived from an EMBL/GenBank/DDBJ whole genome shotgun (WGS) entry which is preliminary data.</text>
</comment>
<keyword evidence="2" id="KW-1185">Reference proteome</keyword>
<organism evidence="1 2">
    <name type="scientific">Rotaria magnacalcarata</name>
    <dbReference type="NCBI Taxonomy" id="392030"/>
    <lineage>
        <taxon>Eukaryota</taxon>
        <taxon>Metazoa</taxon>
        <taxon>Spiralia</taxon>
        <taxon>Gnathifera</taxon>
        <taxon>Rotifera</taxon>
        <taxon>Eurotatoria</taxon>
        <taxon>Bdelloidea</taxon>
        <taxon>Philodinida</taxon>
        <taxon>Philodinidae</taxon>
        <taxon>Rotaria</taxon>
    </lineage>
</organism>
<proteinExistence type="predicted"/>
<reference evidence="1" key="1">
    <citation type="submission" date="2021-02" db="EMBL/GenBank/DDBJ databases">
        <authorList>
            <person name="Nowell W R."/>
        </authorList>
    </citation>
    <scope>NUCLEOTIDE SEQUENCE</scope>
</reference>
<dbReference type="AlphaFoldDB" id="A0A821BP18"/>
<protein>
    <submittedName>
        <fullName evidence="1">Uncharacterized protein</fullName>
    </submittedName>
</protein>
<name>A0A821BP18_9BILA</name>